<protein>
    <submittedName>
        <fullName evidence="2">Kirola</fullName>
    </submittedName>
</protein>
<accession>A0AAW2NRK9</accession>
<dbReference type="PANTHER" id="PTHR31907">
    <property type="entry name" value="MLP-LIKE PROTEIN 423"/>
    <property type="match status" value="1"/>
</dbReference>
<dbReference type="Pfam" id="PF00407">
    <property type="entry name" value="Bet_v_1"/>
    <property type="match status" value="1"/>
</dbReference>
<feature type="domain" description="Bet v I/Major latex protein" evidence="1">
    <location>
        <begin position="3"/>
        <end position="152"/>
    </location>
</feature>
<evidence type="ECO:0000259" key="1">
    <source>
        <dbReference type="SMART" id="SM01037"/>
    </source>
</evidence>
<sequence length="154" mass="17470">MAGLPCKLIAQVAFKAGATCFITSWLRSLNIWPNVTPGKIQACDLHQGNYGTDGSVIQWKYTLDGKAQTAKQLLHDIDETKKQIKFKMLEGDLVELYKNMIITVHVETKGGVDFIIWTIDYELINADNPHPLSLLNWTIEFTKDMEAHISDKEY</sequence>
<dbReference type="AlphaFoldDB" id="A0AAW2NRK9"/>
<reference evidence="2" key="1">
    <citation type="submission" date="2020-06" db="EMBL/GenBank/DDBJ databases">
        <authorList>
            <person name="Li T."/>
            <person name="Hu X."/>
            <person name="Zhang T."/>
            <person name="Song X."/>
            <person name="Zhang H."/>
            <person name="Dai N."/>
            <person name="Sheng W."/>
            <person name="Hou X."/>
            <person name="Wei L."/>
        </authorList>
    </citation>
    <scope>NUCLEOTIDE SEQUENCE</scope>
    <source>
        <strain evidence="2">G02</strain>
        <tissue evidence="2">Leaf</tissue>
    </source>
</reference>
<dbReference type="InterPro" id="IPR000916">
    <property type="entry name" value="Bet_v_I/MLP"/>
</dbReference>
<reference evidence="2" key="2">
    <citation type="journal article" date="2024" name="Plant">
        <title>Genomic evolution and insights into agronomic trait innovations of Sesamum species.</title>
        <authorList>
            <person name="Miao H."/>
            <person name="Wang L."/>
            <person name="Qu L."/>
            <person name="Liu H."/>
            <person name="Sun Y."/>
            <person name="Le M."/>
            <person name="Wang Q."/>
            <person name="Wei S."/>
            <person name="Zheng Y."/>
            <person name="Lin W."/>
            <person name="Duan Y."/>
            <person name="Cao H."/>
            <person name="Xiong S."/>
            <person name="Wang X."/>
            <person name="Wei L."/>
            <person name="Li C."/>
            <person name="Ma Q."/>
            <person name="Ju M."/>
            <person name="Zhao R."/>
            <person name="Li G."/>
            <person name="Mu C."/>
            <person name="Tian Q."/>
            <person name="Mei H."/>
            <person name="Zhang T."/>
            <person name="Gao T."/>
            <person name="Zhang H."/>
        </authorList>
    </citation>
    <scope>NUCLEOTIDE SEQUENCE</scope>
    <source>
        <strain evidence="2">G02</strain>
    </source>
</reference>
<dbReference type="InterPro" id="IPR051761">
    <property type="entry name" value="MLP-like_ligand-binding"/>
</dbReference>
<dbReference type="GO" id="GO:0006952">
    <property type="term" value="P:defense response"/>
    <property type="evidence" value="ECO:0007669"/>
    <property type="project" value="InterPro"/>
</dbReference>
<dbReference type="SMART" id="SM01037">
    <property type="entry name" value="Bet_v_1"/>
    <property type="match status" value="1"/>
</dbReference>
<dbReference type="Gene3D" id="3.30.530.20">
    <property type="match status" value="1"/>
</dbReference>
<dbReference type="EMBL" id="JACGWJ010000019">
    <property type="protein sequence ID" value="KAL0345204.1"/>
    <property type="molecule type" value="Genomic_DNA"/>
</dbReference>
<organism evidence="2">
    <name type="scientific">Sesamum radiatum</name>
    <name type="common">Black benniseed</name>
    <dbReference type="NCBI Taxonomy" id="300843"/>
    <lineage>
        <taxon>Eukaryota</taxon>
        <taxon>Viridiplantae</taxon>
        <taxon>Streptophyta</taxon>
        <taxon>Embryophyta</taxon>
        <taxon>Tracheophyta</taxon>
        <taxon>Spermatophyta</taxon>
        <taxon>Magnoliopsida</taxon>
        <taxon>eudicotyledons</taxon>
        <taxon>Gunneridae</taxon>
        <taxon>Pentapetalae</taxon>
        <taxon>asterids</taxon>
        <taxon>lamiids</taxon>
        <taxon>Lamiales</taxon>
        <taxon>Pedaliaceae</taxon>
        <taxon>Sesamum</taxon>
    </lineage>
</organism>
<proteinExistence type="predicted"/>
<evidence type="ECO:0000313" key="2">
    <source>
        <dbReference type="EMBL" id="KAL0345204.1"/>
    </source>
</evidence>
<dbReference type="InterPro" id="IPR023393">
    <property type="entry name" value="START-like_dom_sf"/>
</dbReference>
<name>A0AAW2NRK9_SESRA</name>
<gene>
    <name evidence="2" type="ORF">Sradi_4351700</name>
</gene>
<dbReference type="SUPFAM" id="SSF55961">
    <property type="entry name" value="Bet v1-like"/>
    <property type="match status" value="1"/>
</dbReference>
<comment type="caution">
    <text evidence="2">The sequence shown here is derived from an EMBL/GenBank/DDBJ whole genome shotgun (WGS) entry which is preliminary data.</text>
</comment>